<sequence length="162" mass="17607">QRGSHNSSPQFPFAIPQSPGDILQLQPIKKMSARQLFDAFDADKSGSLDKQEFAALVRAFTSDQPDAKIAELMKEVDKDGNGKIEFGEFETVANKTFAPLPDLKFLADYRALDTDGNGLLGKEEIAQLATKLGKSVDPAKLAAADKDGDGNLNYLEFVALMQ</sequence>
<feature type="non-terminal residue" evidence="4">
    <location>
        <position position="1"/>
    </location>
</feature>
<keyword evidence="2" id="KW-0106">Calcium</keyword>
<dbReference type="Proteomes" id="UP000215902">
    <property type="component" value="Unassembled WGS sequence"/>
</dbReference>
<reference evidence="4 5" key="1">
    <citation type="submission" date="2017-06" db="EMBL/GenBank/DDBJ databases">
        <title>A platform for efficient transgenesis in Macrostomum lignano, a flatworm model organism for stem cell research.</title>
        <authorList>
            <person name="Berezikov E."/>
        </authorList>
    </citation>
    <scope>NUCLEOTIDE SEQUENCE [LARGE SCALE GENOMIC DNA]</scope>
    <source>
        <strain evidence="4">DV1</strain>
        <tissue evidence="4">Whole organism</tissue>
    </source>
</reference>
<dbReference type="OrthoDB" id="26525at2759"/>
<dbReference type="Gene3D" id="1.10.238.10">
    <property type="entry name" value="EF-hand"/>
    <property type="match status" value="2"/>
</dbReference>
<dbReference type="PROSITE" id="PS00018">
    <property type="entry name" value="EF_HAND_1"/>
    <property type="match status" value="4"/>
</dbReference>
<dbReference type="InterPro" id="IPR018247">
    <property type="entry name" value="EF_Hand_1_Ca_BS"/>
</dbReference>
<evidence type="ECO:0000313" key="5">
    <source>
        <dbReference type="Proteomes" id="UP000215902"/>
    </source>
</evidence>
<dbReference type="PANTHER" id="PTHR23048">
    <property type="entry name" value="MYOSIN LIGHT CHAIN 1, 3"/>
    <property type="match status" value="1"/>
</dbReference>
<dbReference type="Pfam" id="PF13499">
    <property type="entry name" value="EF-hand_7"/>
    <property type="match status" value="2"/>
</dbReference>
<feature type="domain" description="EF-hand" evidence="3">
    <location>
        <begin position="142"/>
        <end position="162"/>
    </location>
</feature>
<comment type="caution">
    <text evidence="4">The sequence shown here is derived from an EMBL/GenBank/DDBJ whole genome shotgun (WGS) entry which is preliminary data.</text>
</comment>
<dbReference type="AlphaFoldDB" id="A0A267EEY6"/>
<organism evidence="4 5">
    <name type="scientific">Macrostomum lignano</name>
    <dbReference type="NCBI Taxonomy" id="282301"/>
    <lineage>
        <taxon>Eukaryota</taxon>
        <taxon>Metazoa</taxon>
        <taxon>Spiralia</taxon>
        <taxon>Lophotrochozoa</taxon>
        <taxon>Platyhelminthes</taxon>
        <taxon>Rhabditophora</taxon>
        <taxon>Macrostomorpha</taxon>
        <taxon>Macrostomida</taxon>
        <taxon>Macrostomidae</taxon>
        <taxon>Macrostomum</taxon>
    </lineage>
</organism>
<proteinExistence type="predicted"/>
<keyword evidence="5" id="KW-1185">Reference proteome</keyword>
<feature type="domain" description="EF-hand" evidence="3">
    <location>
        <begin position="28"/>
        <end position="63"/>
    </location>
</feature>
<evidence type="ECO:0000259" key="3">
    <source>
        <dbReference type="PROSITE" id="PS50222"/>
    </source>
</evidence>
<evidence type="ECO:0000256" key="1">
    <source>
        <dbReference type="ARBA" id="ARBA00022737"/>
    </source>
</evidence>
<keyword evidence="1" id="KW-0677">Repeat</keyword>
<gene>
    <name evidence="4" type="ORF">BOX15_Mlig022284g1</name>
</gene>
<dbReference type="FunFam" id="1.10.238.10:FF:000178">
    <property type="entry name" value="Calmodulin-2 A"/>
    <property type="match status" value="1"/>
</dbReference>
<dbReference type="CDD" id="cd00051">
    <property type="entry name" value="EFh"/>
    <property type="match status" value="1"/>
</dbReference>
<dbReference type="EMBL" id="NIVC01002258">
    <property type="protein sequence ID" value="PAA59474.1"/>
    <property type="molecule type" value="Genomic_DNA"/>
</dbReference>
<dbReference type="SUPFAM" id="SSF47473">
    <property type="entry name" value="EF-hand"/>
    <property type="match status" value="1"/>
</dbReference>
<dbReference type="InterPro" id="IPR011992">
    <property type="entry name" value="EF-hand-dom_pair"/>
</dbReference>
<accession>A0A267EEY6</accession>
<dbReference type="InterPro" id="IPR002048">
    <property type="entry name" value="EF_hand_dom"/>
</dbReference>
<feature type="domain" description="EF-hand" evidence="3">
    <location>
        <begin position="100"/>
        <end position="135"/>
    </location>
</feature>
<dbReference type="GO" id="GO:0005509">
    <property type="term" value="F:calcium ion binding"/>
    <property type="evidence" value="ECO:0007669"/>
    <property type="project" value="InterPro"/>
</dbReference>
<evidence type="ECO:0000313" key="4">
    <source>
        <dbReference type="EMBL" id="PAA59474.1"/>
    </source>
</evidence>
<dbReference type="PROSITE" id="PS50222">
    <property type="entry name" value="EF_HAND_2"/>
    <property type="match status" value="4"/>
</dbReference>
<dbReference type="InterPro" id="IPR050230">
    <property type="entry name" value="CALM/Myosin/TropC-like"/>
</dbReference>
<protein>
    <recommendedName>
        <fullName evidence="3">EF-hand domain-containing protein</fullName>
    </recommendedName>
</protein>
<dbReference type="PANTHER" id="PTHR23048:SF0">
    <property type="entry name" value="CALMODULIN LIKE 3"/>
    <property type="match status" value="1"/>
</dbReference>
<name>A0A267EEY6_9PLAT</name>
<dbReference type="GO" id="GO:0016460">
    <property type="term" value="C:myosin II complex"/>
    <property type="evidence" value="ECO:0007669"/>
    <property type="project" value="TreeGrafter"/>
</dbReference>
<feature type="domain" description="EF-hand" evidence="3">
    <location>
        <begin position="64"/>
        <end position="99"/>
    </location>
</feature>
<dbReference type="SMART" id="SM00054">
    <property type="entry name" value="EFh"/>
    <property type="match status" value="3"/>
</dbReference>
<evidence type="ECO:0000256" key="2">
    <source>
        <dbReference type="ARBA" id="ARBA00022837"/>
    </source>
</evidence>
<dbReference type="STRING" id="282301.A0A267EEY6"/>